<sequence length="642" mass="71209">MCLYRASKALGRVVARSRMKPKKSPARQLYSKGIYTATFRAIARRLVLAGCSQKSVGPAIQAILKALDMPVGKRCMSNRTVQRAVLEGGVAAKMQIGHEIVGTSSLTFSSDSTTHHHVNFNSRHISYKAPLYGNTTAIGPIQRNLLLGIELSKDHTAKTQVQGLKDIVADAAAIYNHSPLAQRLSSTGMVTPYTFMSKLKGVNGDHSADQLKMFAGVRTWKKEMWLCELGMQALRHCTVESAPLAAAVRDAYKLLVDQAGGLSAWNALSDSEFGKDIVQHLPEDSEERRAAEFLVRAGCCMHKQLNSVKGRNAAMVDSWEENGFERPILLANKDNAATLQNVDKSSDATTDAEVRALDISGHGGVKVCTLAGAIFNHKDDKKGQQDTHHYYFEMIKAVLSPFPDTSNTRYQSYCEAAAELLTHLDHYITFLEQVRDRKKERNFSHMEENVYKALHDGPTLTELAVLVLYAAAITHPHMCSVHSQTKDINVLDLSPLHDKTCLHCDHIIEDPTLLFGSYKFGALDGLEWQNPTAVTAVHQLFSNNKLPHLHEALMAFFRGALTTWEHFSAEFEGGGTIDRMSREECNSTFMSATNDANEGALGSYRLHARQKPLTSLHHHNTLEQFKRNNTESFIDNTFTDAD</sequence>
<dbReference type="OrthoDB" id="2680677at2759"/>
<dbReference type="HOGENOM" id="CLU_006824_3_0_1"/>
<gene>
    <name evidence="1" type="ORF">PAXRUDRAFT_137914</name>
</gene>
<dbReference type="STRING" id="930991.A0A0D0DSV7"/>
<proteinExistence type="predicted"/>
<feature type="non-terminal residue" evidence="1">
    <location>
        <position position="642"/>
    </location>
</feature>
<dbReference type="EMBL" id="KN824973">
    <property type="protein sequence ID" value="KIK96708.1"/>
    <property type="molecule type" value="Genomic_DNA"/>
</dbReference>
<accession>A0A0D0DSV7</accession>
<reference evidence="2" key="2">
    <citation type="submission" date="2015-01" db="EMBL/GenBank/DDBJ databases">
        <title>Evolutionary Origins and Diversification of the Mycorrhizal Mutualists.</title>
        <authorList>
            <consortium name="DOE Joint Genome Institute"/>
            <consortium name="Mycorrhizal Genomics Consortium"/>
            <person name="Kohler A."/>
            <person name="Kuo A."/>
            <person name="Nagy L.G."/>
            <person name="Floudas D."/>
            <person name="Copeland A."/>
            <person name="Barry K.W."/>
            <person name="Cichocki N."/>
            <person name="Veneault-Fourrey C."/>
            <person name="LaButti K."/>
            <person name="Lindquist E.A."/>
            <person name="Lipzen A."/>
            <person name="Lundell T."/>
            <person name="Morin E."/>
            <person name="Murat C."/>
            <person name="Riley R."/>
            <person name="Ohm R."/>
            <person name="Sun H."/>
            <person name="Tunlid A."/>
            <person name="Henrissat B."/>
            <person name="Grigoriev I.V."/>
            <person name="Hibbett D.S."/>
            <person name="Martin F."/>
        </authorList>
    </citation>
    <scope>NUCLEOTIDE SEQUENCE [LARGE SCALE GENOMIC DNA]</scope>
    <source>
        <strain evidence="2">Ve08.2h10</strain>
    </source>
</reference>
<dbReference type="AlphaFoldDB" id="A0A0D0DSV7"/>
<evidence type="ECO:0000313" key="1">
    <source>
        <dbReference type="EMBL" id="KIK96708.1"/>
    </source>
</evidence>
<organism evidence="1 2">
    <name type="scientific">Paxillus rubicundulus Ve08.2h10</name>
    <dbReference type="NCBI Taxonomy" id="930991"/>
    <lineage>
        <taxon>Eukaryota</taxon>
        <taxon>Fungi</taxon>
        <taxon>Dikarya</taxon>
        <taxon>Basidiomycota</taxon>
        <taxon>Agaricomycotina</taxon>
        <taxon>Agaricomycetes</taxon>
        <taxon>Agaricomycetidae</taxon>
        <taxon>Boletales</taxon>
        <taxon>Paxilineae</taxon>
        <taxon>Paxillaceae</taxon>
        <taxon>Paxillus</taxon>
    </lineage>
</organism>
<protein>
    <submittedName>
        <fullName evidence="1">Uncharacterized protein</fullName>
    </submittedName>
</protein>
<evidence type="ECO:0000313" key="2">
    <source>
        <dbReference type="Proteomes" id="UP000054538"/>
    </source>
</evidence>
<dbReference type="Proteomes" id="UP000054538">
    <property type="component" value="Unassembled WGS sequence"/>
</dbReference>
<name>A0A0D0DSV7_9AGAM</name>
<reference evidence="1 2" key="1">
    <citation type="submission" date="2014-04" db="EMBL/GenBank/DDBJ databases">
        <authorList>
            <consortium name="DOE Joint Genome Institute"/>
            <person name="Kuo A."/>
            <person name="Kohler A."/>
            <person name="Jargeat P."/>
            <person name="Nagy L.G."/>
            <person name="Floudas D."/>
            <person name="Copeland A."/>
            <person name="Barry K.W."/>
            <person name="Cichocki N."/>
            <person name="Veneault-Fourrey C."/>
            <person name="LaButti K."/>
            <person name="Lindquist E.A."/>
            <person name="Lipzen A."/>
            <person name="Lundell T."/>
            <person name="Morin E."/>
            <person name="Murat C."/>
            <person name="Sun H."/>
            <person name="Tunlid A."/>
            <person name="Henrissat B."/>
            <person name="Grigoriev I.V."/>
            <person name="Hibbett D.S."/>
            <person name="Martin F."/>
            <person name="Nordberg H.P."/>
            <person name="Cantor M.N."/>
            <person name="Hua S.X."/>
        </authorList>
    </citation>
    <scope>NUCLEOTIDE SEQUENCE [LARGE SCALE GENOMIC DNA]</scope>
    <source>
        <strain evidence="1 2">Ve08.2h10</strain>
    </source>
</reference>
<keyword evidence="2" id="KW-1185">Reference proteome</keyword>
<dbReference type="InParanoid" id="A0A0D0DSV7"/>